<dbReference type="SUPFAM" id="SSF51658">
    <property type="entry name" value="Xylose isomerase-like"/>
    <property type="match status" value="1"/>
</dbReference>
<feature type="domain" description="Xylose isomerase-like TIM barrel" evidence="1">
    <location>
        <begin position="304"/>
        <end position="592"/>
    </location>
</feature>
<dbReference type="InterPro" id="IPR036291">
    <property type="entry name" value="NAD(P)-bd_dom_sf"/>
</dbReference>
<name>A0A5N6WT24_9EURO</name>
<dbReference type="InterPro" id="IPR013708">
    <property type="entry name" value="Shikimate_DH-bd_N"/>
</dbReference>
<dbReference type="Proteomes" id="UP000325945">
    <property type="component" value="Unassembled WGS sequence"/>
</dbReference>
<dbReference type="Pfam" id="PF08501">
    <property type="entry name" value="Shikimate_dh_N"/>
    <property type="match status" value="1"/>
</dbReference>
<dbReference type="InterPro" id="IPR046346">
    <property type="entry name" value="Aminoacid_DH-like_N_sf"/>
</dbReference>
<sequence>MPSETDPRAYAYLVGVGVTHSIAPPMHNYIAKALGHDWTFIAKECPTVEDAVELFRRSDFAGGVVTMPYKRTIMDHLDGLDEYAIRLGACNNVYRTSDGKLRGTNTDWRGIKGCLLGASAEGRGKPAVLIGAGGAARAAIFTLHDQLECRQIYLVNRDRDEVKVLLDEVKQVYGDSLEIIYVERVEQVEGLPSPYYIVGTVPDAEPSTPDEVEVHQIIGSFLSTPQEKGVLLDMCFKPRKTRILQAGQANGWKTVLIYNFELIIFPRIYSCPCHSSNAKMPCAPAIASMSLGRAWVHALPEKLSQAAKAGFKGVEIFYEDLEYLAKEKGPVNDSTLLAAAQETRALCDHYGLKVIGMQPFLFYEGLTDRAQHREKIERLKLWFVIVKILGTDIIQIPSNFQSEGISGDLDLIVSDMIEVADMGLKEEPVVRFAYENLAWGTFISTWEDLWEVVRRVDRPNFGCCLDTFNIAGRVWADPASASGKTTDADAALAASLQSLVRTVDVNKVFYVQVVDAERMEQPLIEGHPFHVEGQPARMSWSRNARLFLYEQERGGYLPVVQVAEAFLKGLGFEGWVSMELFSRSMADPDPTVPETHSQRGINAWKRLAEELDL</sequence>
<dbReference type="Gene3D" id="3.40.50.720">
    <property type="entry name" value="NAD(P)-binding Rossmann-like Domain"/>
    <property type="match status" value="1"/>
</dbReference>
<evidence type="ECO:0000259" key="2">
    <source>
        <dbReference type="Pfam" id="PF08501"/>
    </source>
</evidence>
<evidence type="ECO:0000259" key="1">
    <source>
        <dbReference type="Pfam" id="PF01261"/>
    </source>
</evidence>
<accession>A0A5N6WT24</accession>
<reference evidence="4" key="1">
    <citation type="submission" date="2019-04" db="EMBL/GenBank/DDBJ databases">
        <title>Friends and foes A comparative genomics studyof 23 Aspergillus species from section Flavi.</title>
        <authorList>
            <consortium name="DOE Joint Genome Institute"/>
            <person name="Kjaerbolling I."/>
            <person name="Vesth T."/>
            <person name="Frisvad J.C."/>
            <person name="Nybo J.L."/>
            <person name="Theobald S."/>
            <person name="Kildgaard S."/>
            <person name="Isbrandt T."/>
            <person name="Kuo A."/>
            <person name="Sato A."/>
            <person name="Lyhne E.K."/>
            <person name="Kogle M.E."/>
            <person name="Wiebenga A."/>
            <person name="Kun R.S."/>
            <person name="Lubbers R.J."/>
            <person name="Makela M.R."/>
            <person name="Barry K."/>
            <person name="Chovatia M."/>
            <person name="Clum A."/>
            <person name="Daum C."/>
            <person name="Haridas S."/>
            <person name="He G."/>
            <person name="LaButti K."/>
            <person name="Lipzen A."/>
            <person name="Mondo S."/>
            <person name="Riley R."/>
            <person name="Salamov A."/>
            <person name="Simmons B.A."/>
            <person name="Magnuson J.K."/>
            <person name="Henrissat B."/>
            <person name="Mortensen U.H."/>
            <person name="Larsen T.O."/>
            <person name="Devries R.P."/>
            <person name="Grigoriev I.V."/>
            <person name="Machida M."/>
            <person name="Baker S.E."/>
            <person name="Andersen M.R."/>
        </authorList>
    </citation>
    <scope>NUCLEOTIDE SEQUENCE [LARGE SCALE GENOMIC DNA]</scope>
    <source>
        <strain evidence="4">CBS 130017</strain>
    </source>
</reference>
<feature type="domain" description="Shikimate dehydrogenase substrate binding N-terminal" evidence="2">
    <location>
        <begin position="13"/>
        <end position="93"/>
    </location>
</feature>
<keyword evidence="4" id="KW-1185">Reference proteome</keyword>
<dbReference type="Pfam" id="PF01261">
    <property type="entry name" value="AP_endonuc_2"/>
    <property type="match status" value="1"/>
</dbReference>
<dbReference type="AlphaFoldDB" id="A0A5N6WT24"/>
<dbReference type="InterPro" id="IPR013022">
    <property type="entry name" value="Xyl_isomerase-like_TIM-brl"/>
</dbReference>
<dbReference type="SUPFAM" id="SSF51735">
    <property type="entry name" value="NAD(P)-binding Rossmann-fold domains"/>
    <property type="match status" value="1"/>
</dbReference>
<protein>
    <submittedName>
        <fullName evidence="3">3-dehydroshikimate dehydratase</fullName>
    </submittedName>
</protein>
<organism evidence="3 4">
    <name type="scientific">Aspergillus sergii</name>
    <dbReference type="NCBI Taxonomy" id="1034303"/>
    <lineage>
        <taxon>Eukaryota</taxon>
        <taxon>Fungi</taxon>
        <taxon>Dikarya</taxon>
        <taxon>Ascomycota</taxon>
        <taxon>Pezizomycotina</taxon>
        <taxon>Eurotiomycetes</taxon>
        <taxon>Eurotiomycetidae</taxon>
        <taxon>Eurotiales</taxon>
        <taxon>Aspergillaceae</taxon>
        <taxon>Aspergillus</taxon>
        <taxon>Aspergillus subgen. Circumdati</taxon>
    </lineage>
</organism>
<dbReference type="PANTHER" id="PTHR12110">
    <property type="entry name" value="HYDROXYPYRUVATE ISOMERASE"/>
    <property type="match status" value="1"/>
</dbReference>
<dbReference type="PANTHER" id="PTHR12110:SF57">
    <property type="entry name" value="DIOXYGENASE, PUTATIVE-RELATED"/>
    <property type="match status" value="1"/>
</dbReference>
<gene>
    <name evidence="3" type="ORF">BDV39DRAFT_217384</name>
</gene>
<dbReference type="Gene3D" id="3.40.50.10860">
    <property type="entry name" value="Leucine Dehydrogenase, chain A, domain 1"/>
    <property type="match status" value="1"/>
</dbReference>
<dbReference type="SUPFAM" id="SSF53223">
    <property type="entry name" value="Aminoacid dehydrogenase-like, N-terminal domain"/>
    <property type="match status" value="1"/>
</dbReference>
<dbReference type="EMBL" id="ML741822">
    <property type="protein sequence ID" value="KAE8324021.1"/>
    <property type="molecule type" value="Genomic_DNA"/>
</dbReference>
<evidence type="ECO:0000313" key="4">
    <source>
        <dbReference type="Proteomes" id="UP000325945"/>
    </source>
</evidence>
<dbReference type="InterPro" id="IPR050312">
    <property type="entry name" value="IolE/XylAMocC-like"/>
</dbReference>
<evidence type="ECO:0000313" key="3">
    <source>
        <dbReference type="EMBL" id="KAE8324021.1"/>
    </source>
</evidence>
<dbReference type="Gene3D" id="3.20.20.150">
    <property type="entry name" value="Divalent-metal-dependent TIM barrel enzymes"/>
    <property type="match status" value="1"/>
</dbReference>
<proteinExistence type="predicted"/>
<dbReference type="InterPro" id="IPR036237">
    <property type="entry name" value="Xyl_isomerase-like_sf"/>
</dbReference>
<dbReference type="GO" id="GO:0004764">
    <property type="term" value="F:shikimate 3-dehydrogenase (NADP+) activity"/>
    <property type="evidence" value="ECO:0007669"/>
    <property type="project" value="InterPro"/>
</dbReference>